<dbReference type="Gene3D" id="3.40.630.10">
    <property type="entry name" value="Zn peptidases"/>
    <property type="match status" value="1"/>
</dbReference>
<dbReference type="SUPFAM" id="SSF55031">
    <property type="entry name" value="Bacterial exopeptidase dimerisation domain"/>
    <property type="match status" value="1"/>
</dbReference>
<proteinExistence type="predicted"/>
<comment type="cofactor">
    <cofactor evidence="1">
        <name>Mn(2+)</name>
        <dbReference type="ChEBI" id="CHEBI:29035"/>
    </cofactor>
    <text evidence="1">The Mn(2+) ion enhances activity.</text>
</comment>
<dbReference type="InterPro" id="IPR017439">
    <property type="entry name" value="Amidohydrolase"/>
</dbReference>
<sequence>MKELLNEIKPQILEIFHHLHENPEVSWKEYQTTSYISKILQQNDIEVTSYEDMPGIVGNWHPDEWRKNLTVGLRADMDALLQEVDGTIRANHSCGHDAHMTIVLGVLLVLKKMKINLPGTLKFIFQPAEEVGEGALKMIEKQVLEDVDFLYGLHLRPIQEMKLGQASSGIIHGSANTVYGEIHGFDGHGARPHLTLNAIEVITSIVDQLKGIRLDPQISYSVKMTQVSAGGENANIIPGSSRFSLDLRAQTNEAMDELIEKVECVLKKMSVFHQCEISFQHKERVYAASIDQEAERFMEKAIEKTLGAKGVVRPIITPGGEDFHFYTKERPAIKATMLGLGCDLEPGLHHPNMVFNHDAIFTGIEIITRAVIETFSKDDK</sequence>
<dbReference type="PANTHER" id="PTHR11014">
    <property type="entry name" value="PEPTIDASE M20 FAMILY MEMBER"/>
    <property type="match status" value="1"/>
</dbReference>
<dbReference type="AlphaFoldDB" id="A0A9X8WL77"/>
<dbReference type="PIRSF" id="PIRSF005962">
    <property type="entry name" value="Pept_M20D_amidohydro"/>
    <property type="match status" value="1"/>
</dbReference>
<dbReference type="NCBIfam" id="TIGR01891">
    <property type="entry name" value="amidohydrolases"/>
    <property type="match status" value="1"/>
</dbReference>
<gene>
    <name evidence="3" type="ORF">SAMN05878482_104290</name>
</gene>
<name>A0A9X8WL77_9BACI</name>
<evidence type="ECO:0000313" key="4">
    <source>
        <dbReference type="Proteomes" id="UP000185829"/>
    </source>
</evidence>
<dbReference type="PANTHER" id="PTHR11014:SF122">
    <property type="entry name" value="AMIDOHYDROLASE AMHX"/>
    <property type="match status" value="1"/>
</dbReference>
<evidence type="ECO:0000313" key="3">
    <source>
        <dbReference type="EMBL" id="SIR56677.1"/>
    </source>
</evidence>
<dbReference type="InterPro" id="IPR002933">
    <property type="entry name" value="Peptidase_M20"/>
</dbReference>
<evidence type="ECO:0000256" key="1">
    <source>
        <dbReference type="PIRSR" id="PIRSR005962-1"/>
    </source>
</evidence>
<dbReference type="SUPFAM" id="SSF53187">
    <property type="entry name" value="Zn-dependent exopeptidases"/>
    <property type="match status" value="1"/>
</dbReference>
<dbReference type="Gene3D" id="3.30.70.360">
    <property type="match status" value="1"/>
</dbReference>
<evidence type="ECO:0000259" key="2">
    <source>
        <dbReference type="Pfam" id="PF07687"/>
    </source>
</evidence>
<organism evidence="3 4">
    <name type="scientific">Peribacillus simplex</name>
    <dbReference type="NCBI Taxonomy" id="1478"/>
    <lineage>
        <taxon>Bacteria</taxon>
        <taxon>Bacillati</taxon>
        <taxon>Bacillota</taxon>
        <taxon>Bacilli</taxon>
        <taxon>Bacillales</taxon>
        <taxon>Bacillaceae</taxon>
        <taxon>Peribacillus</taxon>
    </lineage>
</organism>
<reference evidence="3 4" key="1">
    <citation type="submission" date="2017-01" db="EMBL/GenBank/DDBJ databases">
        <authorList>
            <person name="Varghese N."/>
            <person name="Submissions S."/>
        </authorList>
    </citation>
    <scope>NUCLEOTIDE SEQUENCE [LARGE SCALE GENOMIC DNA]</scope>
    <source>
        <strain evidence="3 4">RUG2-6</strain>
    </source>
</reference>
<dbReference type="CDD" id="cd08018">
    <property type="entry name" value="M20_Acy1_amhX-like"/>
    <property type="match status" value="1"/>
</dbReference>
<dbReference type="InterPro" id="IPR037484">
    <property type="entry name" value="AmhX-like"/>
</dbReference>
<protein>
    <submittedName>
        <fullName evidence="3">Amidohydrolase</fullName>
    </submittedName>
</protein>
<keyword evidence="1" id="KW-0479">Metal-binding</keyword>
<dbReference type="Pfam" id="PF01546">
    <property type="entry name" value="Peptidase_M20"/>
    <property type="match status" value="1"/>
</dbReference>
<dbReference type="RefSeq" id="WP_076368815.1">
    <property type="nucleotide sequence ID" value="NZ_FTMX01000004.1"/>
</dbReference>
<feature type="binding site" evidence="1">
    <location>
        <position position="154"/>
    </location>
    <ligand>
        <name>Mn(2+)</name>
        <dbReference type="ChEBI" id="CHEBI:29035"/>
        <label>2</label>
    </ligand>
</feature>
<feature type="domain" description="Peptidase M20 dimerisation" evidence="2">
    <location>
        <begin position="181"/>
        <end position="268"/>
    </location>
</feature>
<feature type="binding site" evidence="1">
    <location>
        <position position="94"/>
    </location>
    <ligand>
        <name>Mn(2+)</name>
        <dbReference type="ChEBI" id="CHEBI:29035"/>
        <label>2</label>
    </ligand>
</feature>
<accession>A0A9X8WL77</accession>
<dbReference type="InterPro" id="IPR036264">
    <property type="entry name" value="Bact_exopeptidase_dim_dom"/>
</dbReference>
<dbReference type="Pfam" id="PF07687">
    <property type="entry name" value="M20_dimer"/>
    <property type="match status" value="1"/>
</dbReference>
<feature type="binding site" evidence="1">
    <location>
        <position position="96"/>
    </location>
    <ligand>
        <name>Mn(2+)</name>
        <dbReference type="ChEBI" id="CHEBI:29035"/>
        <label>2</label>
    </ligand>
</feature>
<dbReference type="InterPro" id="IPR011650">
    <property type="entry name" value="Peptidase_M20_dimer"/>
</dbReference>
<dbReference type="GO" id="GO:0046872">
    <property type="term" value="F:metal ion binding"/>
    <property type="evidence" value="ECO:0007669"/>
    <property type="project" value="UniProtKB-KW"/>
</dbReference>
<dbReference type="Proteomes" id="UP000185829">
    <property type="component" value="Unassembled WGS sequence"/>
</dbReference>
<feature type="binding site" evidence="1">
    <location>
        <position position="349"/>
    </location>
    <ligand>
        <name>Mn(2+)</name>
        <dbReference type="ChEBI" id="CHEBI:29035"/>
        <label>2</label>
    </ligand>
</feature>
<dbReference type="GO" id="GO:0016787">
    <property type="term" value="F:hydrolase activity"/>
    <property type="evidence" value="ECO:0007669"/>
    <property type="project" value="InterPro"/>
</dbReference>
<feature type="binding site" evidence="1">
    <location>
        <position position="130"/>
    </location>
    <ligand>
        <name>Mn(2+)</name>
        <dbReference type="ChEBI" id="CHEBI:29035"/>
        <label>2</label>
    </ligand>
</feature>
<keyword evidence="1" id="KW-0464">Manganese</keyword>
<comment type="caution">
    <text evidence="3">The sequence shown here is derived from an EMBL/GenBank/DDBJ whole genome shotgun (WGS) entry which is preliminary data.</text>
</comment>
<dbReference type="EMBL" id="FTMX01000004">
    <property type="protein sequence ID" value="SIR56677.1"/>
    <property type="molecule type" value="Genomic_DNA"/>
</dbReference>